<feature type="transmembrane region" description="Helical" evidence="1">
    <location>
        <begin position="83"/>
        <end position="109"/>
    </location>
</feature>
<dbReference type="Proteomes" id="UP000316545">
    <property type="component" value="Unassembled WGS sequence"/>
</dbReference>
<dbReference type="InterPro" id="IPR047928">
    <property type="entry name" value="Perm_prefix_1"/>
</dbReference>
<keyword evidence="3" id="KW-1185">Reference proteome</keyword>
<dbReference type="NCBIfam" id="NF038403">
    <property type="entry name" value="perm_prefix_1"/>
    <property type="match status" value="1"/>
</dbReference>
<comment type="caution">
    <text evidence="2">The sequence shown here is derived from an EMBL/GenBank/DDBJ whole genome shotgun (WGS) entry which is preliminary data.</text>
</comment>
<evidence type="ECO:0000313" key="3">
    <source>
        <dbReference type="Proteomes" id="UP000316545"/>
    </source>
</evidence>
<dbReference type="EMBL" id="VITO01000001">
    <property type="protein sequence ID" value="TWB32028.1"/>
    <property type="molecule type" value="Genomic_DNA"/>
</dbReference>
<accession>A0A560GDP5</accession>
<keyword evidence="1" id="KW-0472">Membrane</keyword>
<dbReference type="AlphaFoldDB" id="A0A560GDP5"/>
<keyword evidence="1" id="KW-0812">Transmembrane</keyword>
<feature type="transmembrane region" description="Helical" evidence="1">
    <location>
        <begin position="159"/>
        <end position="179"/>
    </location>
</feature>
<feature type="transmembrane region" description="Helical" evidence="1">
    <location>
        <begin position="129"/>
        <end position="152"/>
    </location>
</feature>
<evidence type="ECO:0000256" key="1">
    <source>
        <dbReference type="SAM" id="Phobius"/>
    </source>
</evidence>
<keyword evidence="1" id="KW-1133">Transmembrane helix</keyword>
<evidence type="ECO:0000313" key="2">
    <source>
        <dbReference type="EMBL" id="TWB32028.1"/>
    </source>
</evidence>
<name>A0A560GDP5_9PROT</name>
<organism evidence="2 3">
    <name type="scientific">Nitrospirillum amazonense</name>
    <dbReference type="NCBI Taxonomy" id="28077"/>
    <lineage>
        <taxon>Bacteria</taxon>
        <taxon>Pseudomonadati</taxon>
        <taxon>Pseudomonadota</taxon>
        <taxon>Alphaproteobacteria</taxon>
        <taxon>Rhodospirillales</taxon>
        <taxon>Azospirillaceae</taxon>
        <taxon>Nitrospirillum</taxon>
    </lineage>
</organism>
<proteinExistence type="predicted"/>
<reference evidence="2 3" key="1">
    <citation type="submission" date="2019-06" db="EMBL/GenBank/DDBJ databases">
        <title>Genomic Encyclopedia of Type Strains, Phase IV (KMG-V): Genome sequencing to study the core and pangenomes of soil and plant-associated prokaryotes.</title>
        <authorList>
            <person name="Whitman W."/>
        </authorList>
    </citation>
    <scope>NUCLEOTIDE SEQUENCE [LARGE SCALE GENOMIC DNA]</scope>
    <source>
        <strain evidence="2 3">BR 11865</strain>
    </source>
</reference>
<sequence length="247" mass="26711">MPEMFGPLRHRLLTAGIAPRHARRYVAELRDHAADLADEELAAGLAPAEAHSRALARLGTADDLVRAMVARGDFRSWGARAPWAVYGLGSMLGVAMTYGLAIAAVAAIVETHRPTPDARPVLPDWFDSAFATITYVHGLVLPLALAAVFAWMATRQRMAALWPSVAVLIVGIIGGSGTLDFIRPADPHGIMELEIRFALATPWPGLNDCLRHIAINLLLTLAPYIAWHFWQKAVAECGGDDDALIRS</sequence>
<gene>
    <name evidence="2" type="ORF">FBZ88_101400</name>
</gene>
<dbReference type="RefSeq" id="WP_145615158.1">
    <property type="nucleotide sequence ID" value="NZ_JAYNFR010000010.1"/>
</dbReference>
<protein>
    <submittedName>
        <fullName evidence="2">Uncharacterized protein</fullName>
    </submittedName>
</protein>